<gene>
    <name evidence="2" type="ORF">EVAR_28897_1</name>
</gene>
<evidence type="ECO:0000256" key="1">
    <source>
        <dbReference type="SAM" id="MobiDB-lite"/>
    </source>
</evidence>
<evidence type="ECO:0000313" key="3">
    <source>
        <dbReference type="Proteomes" id="UP000299102"/>
    </source>
</evidence>
<sequence length="68" mass="8047">MEVKSVHKRSLDHEDGDGNDAMIQPALENAYDHRIRYLINSTFISLHDERSNEHWLASAWRWPRMMAP</sequence>
<organism evidence="2 3">
    <name type="scientific">Eumeta variegata</name>
    <name type="common">Bagworm moth</name>
    <name type="synonym">Eumeta japonica</name>
    <dbReference type="NCBI Taxonomy" id="151549"/>
    <lineage>
        <taxon>Eukaryota</taxon>
        <taxon>Metazoa</taxon>
        <taxon>Ecdysozoa</taxon>
        <taxon>Arthropoda</taxon>
        <taxon>Hexapoda</taxon>
        <taxon>Insecta</taxon>
        <taxon>Pterygota</taxon>
        <taxon>Neoptera</taxon>
        <taxon>Endopterygota</taxon>
        <taxon>Lepidoptera</taxon>
        <taxon>Glossata</taxon>
        <taxon>Ditrysia</taxon>
        <taxon>Tineoidea</taxon>
        <taxon>Psychidae</taxon>
        <taxon>Oiketicinae</taxon>
        <taxon>Eumeta</taxon>
    </lineage>
</organism>
<accession>A0A4C1X1W7</accession>
<dbReference type="OrthoDB" id="7361594at2759"/>
<evidence type="ECO:0000313" key="2">
    <source>
        <dbReference type="EMBL" id="GBP56317.1"/>
    </source>
</evidence>
<keyword evidence="3" id="KW-1185">Reference proteome</keyword>
<feature type="compositionally biased region" description="Basic and acidic residues" evidence="1">
    <location>
        <begin position="1"/>
        <end position="13"/>
    </location>
</feature>
<dbReference type="EMBL" id="BGZK01000689">
    <property type="protein sequence ID" value="GBP56317.1"/>
    <property type="molecule type" value="Genomic_DNA"/>
</dbReference>
<name>A0A4C1X1W7_EUMVA</name>
<feature type="region of interest" description="Disordered" evidence="1">
    <location>
        <begin position="1"/>
        <end position="21"/>
    </location>
</feature>
<protein>
    <submittedName>
        <fullName evidence="2">Uncharacterized protein</fullName>
    </submittedName>
</protein>
<proteinExistence type="predicted"/>
<dbReference type="Proteomes" id="UP000299102">
    <property type="component" value="Unassembled WGS sequence"/>
</dbReference>
<dbReference type="AlphaFoldDB" id="A0A4C1X1W7"/>
<reference evidence="2 3" key="1">
    <citation type="journal article" date="2019" name="Commun. Biol.">
        <title>The bagworm genome reveals a unique fibroin gene that provides high tensile strength.</title>
        <authorList>
            <person name="Kono N."/>
            <person name="Nakamura H."/>
            <person name="Ohtoshi R."/>
            <person name="Tomita M."/>
            <person name="Numata K."/>
            <person name="Arakawa K."/>
        </authorList>
    </citation>
    <scope>NUCLEOTIDE SEQUENCE [LARGE SCALE GENOMIC DNA]</scope>
</reference>
<comment type="caution">
    <text evidence="2">The sequence shown here is derived from an EMBL/GenBank/DDBJ whole genome shotgun (WGS) entry which is preliminary data.</text>
</comment>